<organism evidence="2 3">
    <name type="scientific">Streptomyces griseus subsp. griseus (strain JCM 4626 / CBS 651.72 / NBRC 13350 / KCC S-0626 / ISP 5235)</name>
    <dbReference type="NCBI Taxonomy" id="455632"/>
    <lineage>
        <taxon>Bacteria</taxon>
        <taxon>Bacillati</taxon>
        <taxon>Actinomycetota</taxon>
        <taxon>Actinomycetes</taxon>
        <taxon>Kitasatosporales</taxon>
        <taxon>Streptomycetaceae</taxon>
        <taxon>Streptomyces</taxon>
    </lineage>
</organism>
<reference evidence="3" key="1">
    <citation type="journal article" date="2008" name="J. Bacteriol.">
        <title>Genome sequence of the streptomycin-producing microorganism Streptomyces griseus IFO 13350.</title>
        <authorList>
            <person name="Ohnishi Y."/>
            <person name="Ishikawa J."/>
            <person name="Hara H."/>
            <person name="Suzuki H."/>
            <person name="Ikenoya M."/>
            <person name="Ikeda H."/>
            <person name="Yamashita A."/>
            <person name="Hattori M."/>
            <person name="Horinouchi S."/>
        </authorList>
    </citation>
    <scope>NUCLEOTIDE SEQUENCE [LARGE SCALE GENOMIC DNA]</scope>
    <source>
        <strain evidence="3">JCM 4626 / NBRC 13350</strain>
    </source>
</reference>
<sequence length="1073" mass="113362">MTIRIFHASSPAATVLLAAAIDAGCFTEPDRRILLLSRTGPVPETVADVAETAGFERLRTRFDEVLSWNDAISPFHPAGWTPRADDAPLWERHFRRAWGLGDEELELVVDSPHAGPARALTQVFAGVPVDVYAEGPGGYGPTGEKIPPLTGVRVRRLLHPDLVPGARLLLLGEYGVEQRTVPAEAITRVVGELADAEVDLPAVEGPCALLLGQDLAGAGLIPAAEEAGLRREMVRGAAALGHRRLVFAPDPYAPWEDSAAPRAEAERLGVELTVLDSARPVPADVLLHRLRPALVVGCTSAALFGAARFYGLPVAAVGTGLLLERLTPYENAERIPATLADALLPGLGDAQAVAARAPDAGAELDDLLAAVGFAMRPRVRPDLRPAAERYLSTHLDDRTWRYFKRRRLASLALPGVVPARLAFLRGNPTLRRVARRARALRSGRGPRRPPPFGRGGRAGRSAQHLARADPAPQHGRAERQGRRGHRDPDDERRGGGAAQVRPDEGVGEDAQHEYVRQVGPERGVGQPGQRRAQPLRDAQAVQGEQDAAAEQGHQDVGVRDRVVHLVLVGDHPRQSGRGEQQPGEPPPAERTGGGGEQQRPEHRVDQLVRSERPAETGQFASGGLGQVTEQRGRGRQDQQHRAEAPGPPARPDQHHQPQDHDHGEVGVEVPEVVGGADRGEHGVQRQLAHRTVVGSAQPAPGEVERRPDGEGDHDPHDAPPQPCAVLRRGPDQDHPAGDGEEEGHGEAAQGVGGQPGPVGPGPLRGRPVHGVHEGRSGVQTDHAERTEQPDQVDVVAVLADGTRRLGGRLRRGGGGGCGRHGPQGVDGAGRASRAVPWAGDVVLGGGPGHGDHGSRSRVAERIGQARQFTQPGEVVPGHRPQPLLPVVDVGHRRRMVGQHGEGPFREPGAEVALMDGDAPVGPVDVGQEVGQFGVRDQADDGGAAAEGDHPGVPAHPDHQPGAPVEVADAVVGEQVQGLDGEPEAVLPPQIVDEAFVGGHVRGVTDLRRRGDGPDRRGHLREEVPVVVAEAEPGAVVGAVDQHGVLPRARFVEAGVEVAGDRGGAGLVAHPLAQ</sequence>
<feature type="compositionally biased region" description="Basic and acidic residues" evidence="1">
    <location>
        <begin position="728"/>
        <end position="745"/>
    </location>
</feature>
<feature type="compositionally biased region" description="Basic and acidic residues" evidence="1">
    <location>
        <begin position="770"/>
        <end position="788"/>
    </location>
</feature>
<feature type="compositionally biased region" description="Basic and acidic residues" evidence="1">
    <location>
        <begin position="702"/>
        <end position="717"/>
    </location>
</feature>
<dbReference type="Proteomes" id="UP000001685">
    <property type="component" value="Chromosome"/>
</dbReference>
<evidence type="ECO:0000313" key="3">
    <source>
        <dbReference type="Proteomes" id="UP000001685"/>
    </source>
</evidence>
<protein>
    <submittedName>
        <fullName evidence="2">Uncharacterized protein</fullName>
    </submittedName>
</protein>
<dbReference type="EMBL" id="AP009493">
    <property type="protein sequence ID" value="BAG19492.1"/>
    <property type="molecule type" value="Genomic_DNA"/>
</dbReference>
<feature type="region of interest" description="Disordered" evidence="1">
    <location>
        <begin position="437"/>
        <end position="558"/>
    </location>
</feature>
<dbReference type="Pfam" id="PF07388">
    <property type="entry name" value="A-2_8-polyST"/>
    <property type="match status" value="1"/>
</dbReference>
<feature type="compositionally biased region" description="Gly residues" evidence="1">
    <location>
        <begin position="812"/>
        <end position="827"/>
    </location>
</feature>
<evidence type="ECO:0000256" key="1">
    <source>
        <dbReference type="SAM" id="MobiDB-lite"/>
    </source>
</evidence>
<dbReference type="KEGG" id="sgr:SGR_2663"/>
<proteinExistence type="predicted"/>
<dbReference type="AlphaFoldDB" id="B1W3I6"/>
<feature type="compositionally biased region" description="Basic and acidic residues" evidence="1">
    <location>
        <begin position="651"/>
        <end position="665"/>
    </location>
</feature>
<evidence type="ECO:0000313" key="2">
    <source>
        <dbReference type="EMBL" id="BAG19492.1"/>
    </source>
</evidence>
<name>B1W3I6_STRGG</name>
<feature type="compositionally biased region" description="Basic residues" evidence="1">
    <location>
        <begin position="437"/>
        <end position="447"/>
    </location>
</feature>
<feature type="region of interest" description="Disordered" evidence="1">
    <location>
        <begin position="937"/>
        <end position="961"/>
    </location>
</feature>
<accession>B1W3I6</accession>
<dbReference type="InterPro" id="IPR010866">
    <property type="entry name" value="A-2_8-polyST"/>
</dbReference>
<feature type="compositionally biased region" description="Basic and acidic residues" evidence="1">
    <location>
        <begin position="598"/>
        <end position="614"/>
    </location>
</feature>
<feature type="compositionally biased region" description="Basic and acidic residues" evidence="1">
    <location>
        <begin position="630"/>
        <end position="643"/>
    </location>
</feature>
<dbReference type="eggNOG" id="ENOG502ZBCY">
    <property type="taxonomic scope" value="Bacteria"/>
</dbReference>
<feature type="compositionally biased region" description="Basic and acidic residues" evidence="1">
    <location>
        <begin position="501"/>
        <end position="515"/>
    </location>
</feature>
<dbReference type="HOGENOM" id="CLU_287275_0_0_11"/>
<feature type="compositionally biased region" description="Low complexity" evidence="1">
    <location>
        <begin position="666"/>
        <end position="675"/>
    </location>
</feature>
<feature type="compositionally biased region" description="Basic and acidic residues" evidence="1">
    <location>
        <begin position="475"/>
        <end position="494"/>
    </location>
</feature>
<gene>
    <name evidence="2" type="ordered locus">SGR_2663</name>
</gene>
<feature type="region of interest" description="Disordered" evidence="1">
    <location>
        <begin position="570"/>
        <end position="831"/>
    </location>
</feature>